<feature type="region of interest" description="Disordered" evidence="1">
    <location>
        <begin position="189"/>
        <end position="224"/>
    </location>
</feature>
<sequence length="702" mass="77921">MFKEKKAAMKEHIDSSDIMRISIKPKCVMNEDNEPAKKKKANSKKTDKVSRNLKFRSLLDLHFPVIGRIKSKQSTVSNQGLKNEAEIIDGVLSEEIGFKDDEISDINKARSSSVKNDSGISKASFMNESLSRTDISKASSKYGTGKKWISKRFDLKKMFGLDKKSNESKEGSYGYDKFADPKDLIKQIPKMKNASKNSVNSRSKGDSYGEKYSGGSAKGRGRNAMVDVPSSGSIDIDYRVLDLVPEEKVFCSQKKLRDLMLNNIGIDKNQGIKEQSIDNASNIVVGDRTSSSYSGQSSITVIDKDIKKDGLDLAALFRVNAASIKKLEGNIKTPLRNLLLVRKVAIDSSKMISILKKSTPLLYYSAISNMEEDSARRVESVIEKSEAISQVTENILDEDNVENWERNRSLSISNSGTDKKISNKAGVLMTRNIHTDITKNIGPNALNTNDECDEFLEFSLNKIPAISVHSLENTSDTDEGYVETSRKNNGTRAKSSIRIIGELIDTSVKDQGKEETENLYYIDDFSKEIGEGNLGILLNNESLFKKKSNSSLKIHEGSIKSLAGAEKLVGSTKLDHFSDILLDKDVEGGSIKPCLDIKPAEVQNNSSNAELDGLAAVYEQTEDDFKNLDSFLEKKFFFNVNLLSQSGRRSNRNFRINRNGGRRVITKRNSIIRRASINIRDGEAYAGAKNNNKASSITISTF</sequence>
<dbReference type="EMBL" id="LSSM01000129">
    <property type="protein sequence ID" value="OMJ29948.1"/>
    <property type="molecule type" value="Genomic_DNA"/>
</dbReference>
<accession>A0A1R1YSR9</accession>
<proteinExistence type="predicted"/>
<evidence type="ECO:0000313" key="3">
    <source>
        <dbReference type="Proteomes" id="UP000187429"/>
    </source>
</evidence>
<protein>
    <submittedName>
        <fullName evidence="2">Uncharacterized protein</fullName>
    </submittedName>
</protein>
<organism evidence="2 3">
    <name type="scientific">Smittium culicis</name>
    <dbReference type="NCBI Taxonomy" id="133412"/>
    <lineage>
        <taxon>Eukaryota</taxon>
        <taxon>Fungi</taxon>
        <taxon>Fungi incertae sedis</taxon>
        <taxon>Zoopagomycota</taxon>
        <taxon>Kickxellomycotina</taxon>
        <taxon>Harpellomycetes</taxon>
        <taxon>Harpellales</taxon>
        <taxon>Legeriomycetaceae</taxon>
        <taxon>Smittium</taxon>
    </lineage>
</organism>
<reference evidence="3" key="1">
    <citation type="submission" date="2017-01" db="EMBL/GenBank/DDBJ databases">
        <authorList>
            <person name="Wang Y."/>
            <person name="White M."/>
            <person name="Kvist S."/>
            <person name="Moncalvo J.-M."/>
        </authorList>
    </citation>
    <scope>NUCLEOTIDE SEQUENCE [LARGE SCALE GENOMIC DNA]</scope>
    <source>
        <strain evidence="3">ID-206-W2</strain>
    </source>
</reference>
<name>A0A1R1YSR9_9FUNG</name>
<dbReference type="Proteomes" id="UP000187429">
    <property type="component" value="Unassembled WGS sequence"/>
</dbReference>
<comment type="caution">
    <text evidence="2">The sequence shown here is derived from an EMBL/GenBank/DDBJ whole genome shotgun (WGS) entry which is preliminary data.</text>
</comment>
<gene>
    <name evidence="2" type="ORF">AYI69_g526</name>
</gene>
<keyword evidence="3" id="KW-1185">Reference proteome</keyword>
<dbReference type="AlphaFoldDB" id="A0A1R1YSR9"/>
<evidence type="ECO:0000313" key="2">
    <source>
        <dbReference type="EMBL" id="OMJ29948.1"/>
    </source>
</evidence>
<dbReference type="OrthoDB" id="5647063at2759"/>
<evidence type="ECO:0000256" key="1">
    <source>
        <dbReference type="SAM" id="MobiDB-lite"/>
    </source>
</evidence>